<dbReference type="SUPFAM" id="SSF48452">
    <property type="entry name" value="TPR-like"/>
    <property type="match status" value="1"/>
</dbReference>
<keyword evidence="3" id="KW-1185">Reference proteome</keyword>
<dbReference type="Proteomes" id="UP000198510">
    <property type="component" value="Unassembled WGS sequence"/>
</dbReference>
<dbReference type="Pfam" id="PF11138">
    <property type="entry name" value="DUF2911"/>
    <property type="match status" value="1"/>
</dbReference>
<evidence type="ECO:0000313" key="2">
    <source>
        <dbReference type="EMBL" id="SDL35539.1"/>
    </source>
</evidence>
<dbReference type="EMBL" id="FNFO01000005">
    <property type="protein sequence ID" value="SDL35539.1"/>
    <property type="molecule type" value="Genomic_DNA"/>
</dbReference>
<reference evidence="2 3" key="1">
    <citation type="submission" date="2016-10" db="EMBL/GenBank/DDBJ databases">
        <authorList>
            <person name="de Groot N.N."/>
        </authorList>
    </citation>
    <scope>NUCLEOTIDE SEQUENCE [LARGE SCALE GENOMIC DNA]</scope>
    <source>
        <strain evidence="2 3">DSM 25186</strain>
    </source>
</reference>
<evidence type="ECO:0000313" key="3">
    <source>
        <dbReference type="Proteomes" id="UP000198510"/>
    </source>
</evidence>
<keyword evidence="1" id="KW-0732">Signal</keyword>
<feature type="chain" id="PRO_5011444174" description="DUF2911 domain-containing protein" evidence="1">
    <location>
        <begin position="22"/>
        <end position="294"/>
    </location>
</feature>
<evidence type="ECO:0000256" key="1">
    <source>
        <dbReference type="SAM" id="SignalP"/>
    </source>
</evidence>
<dbReference type="AlphaFoldDB" id="A0A1G9JD83"/>
<accession>A0A1G9JD83</accession>
<sequence length="294" mass="32635">MLMKKFFCFLVLMCFSLPLWAQLQLPQPSPSATLTQTVGLTDVTVEYSRPAKRGRTVFGELVPFGEVWRTGANASTKITFSDPVTFSGQQLPAGQYALYTIPQEGNWTVIFHKNLEHWGSDGYAEADDALRVTAPVQKTALPVESFTIGINNVDNEQATLDIAWDDRMVSVPFTVDAHTKAQANIQQALATAGDNWQPYAQAANYYLQNDLDAAQAMAWLDKSVSLTKHFWNLHLQSVAYAKRGDYQQALATAEQALPLAQEANNPFYIGQIQSNIADWQTKVPAKGKSKKKRS</sequence>
<feature type="signal peptide" evidence="1">
    <location>
        <begin position="1"/>
        <end position="21"/>
    </location>
</feature>
<dbReference type="STRING" id="1075417.SAMN05421823_105283"/>
<dbReference type="Gene3D" id="1.25.40.10">
    <property type="entry name" value="Tetratricopeptide repeat domain"/>
    <property type="match status" value="1"/>
</dbReference>
<gene>
    <name evidence="2" type="ORF">SAMN05421823_105283</name>
</gene>
<dbReference type="InterPro" id="IPR021314">
    <property type="entry name" value="DUF2911"/>
</dbReference>
<name>A0A1G9JD83_9BACT</name>
<evidence type="ECO:0008006" key="4">
    <source>
        <dbReference type="Google" id="ProtNLM"/>
    </source>
</evidence>
<protein>
    <recommendedName>
        <fullName evidence="4">DUF2911 domain-containing protein</fullName>
    </recommendedName>
</protein>
<dbReference type="InterPro" id="IPR011990">
    <property type="entry name" value="TPR-like_helical_dom_sf"/>
</dbReference>
<proteinExistence type="predicted"/>
<organism evidence="2 3">
    <name type="scientific">Catalinimonas alkaloidigena</name>
    <dbReference type="NCBI Taxonomy" id="1075417"/>
    <lineage>
        <taxon>Bacteria</taxon>
        <taxon>Pseudomonadati</taxon>
        <taxon>Bacteroidota</taxon>
        <taxon>Cytophagia</taxon>
        <taxon>Cytophagales</taxon>
        <taxon>Catalimonadaceae</taxon>
        <taxon>Catalinimonas</taxon>
    </lineage>
</organism>